<protein>
    <submittedName>
        <fullName evidence="2">Uncharacterized protein</fullName>
    </submittedName>
</protein>
<gene>
    <name evidence="2" type="ORF">HRI96_05520</name>
</gene>
<evidence type="ECO:0000313" key="3">
    <source>
        <dbReference type="Proteomes" id="UP000671995"/>
    </source>
</evidence>
<keyword evidence="1" id="KW-0472">Membrane</keyword>
<keyword evidence="1" id="KW-1133">Transmembrane helix</keyword>
<name>A0A975EZP6_9SPIR</name>
<dbReference type="EMBL" id="CP054257">
    <property type="protein sequence ID" value="QTQ11703.1"/>
    <property type="molecule type" value="Genomic_DNA"/>
</dbReference>
<sequence>MSLFIKTVKESNQMKNGFIRYLEDKKDYQNLIKFGFYNVNGFKENRRVPFLGKIIFEEYQKNKDKTFLDYYVYIKKGSKKLLLLFFLSFVLFCIITTIMNVE</sequence>
<dbReference type="Proteomes" id="UP000671995">
    <property type="component" value="Chromosome"/>
</dbReference>
<proteinExistence type="predicted"/>
<organism evidence="2 3">
    <name type="scientific">Treponema parvum</name>
    <dbReference type="NCBI Taxonomy" id="138851"/>
    <lineage>
        <taxon>Bacteria</taxon>
        <taxon>Pseudomonadati</taxon>
        <taxon>Spirochaetota</taxon>
        <taxon>Spirochaetia</taxon>
        <taxon>Spirochaetales</taxon>
        <taxon>Treponemataceae</taxon>
        <taxon>Treponema</taxon>
    </lineage>
</organism>
<dbReference type="AlphaFoldDB" id="A0A975EZP6"/>
<evidence type="ECO:0000256" key="1">
    <source>
        <dbReference type="SAM" id="Phobius"/>
    </source>
</evidence>
<reference evidence="2" key="1">
    <citation type="submission" date="2020-05" db="EMBL/GenBank/DDBJ databases">
        <authorList>
            <person name="Zeng H."/>
            <person name="Chan Y.K."/>
            <person name="Watt R.M."/>
        </authorList>
    </citation>
    <scope>NUCLEOTIDE SEQUENCE</scope>
    <source>
        <strain evidence="2">ATCC 700773</strain>
    </source>
</reference>
<evidence type="ECO:0000313" key="2">
    <source>
        <dbReference type="EMBL" id="QTQ11703.1"/>
    </source>
</evidence>
<dbReference type="RefSeq" id="WP_210118498.1">
    <property type="nucleotide sequence ID" value="NZ_CP054257.1"/>
</dbReference>
<reference evidence="2" key="2">
    <citation type="journal article" date="2021" name="Microbiol. Resour. Announc.">
        <title>Complete Genome Sequences of Three Human Oral Treponema parvum Isolates.</title>
        <authorList>
            <person name="Zeng H."/>
            <person name="Watt R.M."/>
        </authorList>
    </citation>
    <scope>NUCLEOTIDE SEQUENCE</scope>
    <source>
        <strain evidence="2">ATCC 700773</strain>
    </source>
</reference>
<accession>A0A975EZP6</accession>
<keyword evidence="1" id="KW-0812">Transmembrane</keyword>
<feature type="transmembrane region" description="Helical" evidence="1">
    <location>
        <begin position="81"/>
        <end position="101"/>
    </location>
</feature>